<proteinExistence type="inferred from homology"/>
<feature type="binding site" description="axial binding residue" evidence="8">
    <location>
        <position position="491"/>
    </location>
    <ligand>
        <name>heme</name>
        <dbReference type="ChEBI" id="CHEBI:30413"/>
    </ligand>
    <ligandPart>
        <name>Fe</name>
        <dbReference type="ChEBI" id="CHEBI:18248"/>
    </ligandPart>
</feature>
<feature type="transmembrane region" description="Helical" evidence="9">
    <location>
        <begin position="41"/>
        <end position="60"/>
    </location>
</feature>
<dbReference type="STRING" id="1314674.A0A0D7BGE1"/>
<keyword evidence="5" id="KW-0560">Oxidoreductase</keyword>
<dbReference type="GO" id="GO:0020037">
    <property type="term" value="F:heme binding"/>
    <property type="evidence" value="ECO:0007669"/>
    <property type="project" value="InterPro"/>
</dbReference>
<dbReference type="OrthoDB" id="6692864at2759"/>
<gene>
    <name evidence="10" type="ORF">CYLTODRAFT_420623</name>
</gene>
<keyword evidence="4 8" id="KW-0479">Metal-binding</keyword>
<sequence length="549" mass="60593">MASTLPLPSFNLEGVTNTALVAGVLNTLYLNKNEYRGDTAVVFCAGVWAATVGGGIYNGFDTKSSISLASIGLAVYLGTMIALAVAYRLSPLHPLHKYPGPFVNKITSLVMLKMVSTGKRFEIIKGWHAKYGKFVRTGPNTLSIASVEAVHPIYAERSAFDKSNAYRPGRAPVGGLFFSTKKDIHNLRRKAWAGAFSAKSIVGLIEVVEKRTDQMIQVMDRNRQKDGSIDMSEIIRFWAYDLMAEMTFGPTSDVELMAKGDPTDVSEGAQNATVVFEVLGEAPSLFDIAWNLPAAKEFHILEDTATKLMDIRKNTTGDDIASYLLGEKGGERLGDEDLNIDSAFAIAAGSDTTGGTLTILLFYLLRDRTVYNKLREELDAHYSSPEEIVDGKVLQELPYLYGTVWEGLRLGTPFGGLPRVVPQGGAMIDGDFIPEDIIVSVPPYTQQTDEAHFRPRPMEFLPERWSPNGLGPDTHTDMKAMLCFSYGAFSCLGRIFALQELHLTVAKLMLQYDMDIPKDYDQQKFLDGILNMRTTLFAHPLKITATPRR</sequence>
<keyword evidence="7" id="KW-0503">Monooxygenase</keyword>
<comment type="similarity">
    <text evidence="3">Belongs to the cytochrome P450 family.</text>
</comment>
<comment type="cofactor">
    <cofactor evidence="1 8">
        <name>heme</name>
        <dbReference type="ChEBI" id="CHEBI:30413"/>
    </cofactor>
</comment>
<evidence type="ECO:0000256" key="3">
    <source>
        <dbReference type="ARBA" id="ARBA00010617"/>
    </source>
</evidence>
<evidence type="ECO:0000256" key="4">
    <source>
        <dbReference type="ARBA" id="ARBA00022723"/>
    </source>
</evidence>
<accession>A0A0D7BGE1</accession>
<dbReference type="SUPFAM" id="SSF48264">
    <property type="entry name" value="Cytochrome P450"/>
    <property type="match status" value="1"/>
</dbReference>
<dbReference type="InterPro" id="IPR050121">
    <property type="entry name" value="Cytochrome_P450_monoxygenase"/>
</dbReference>
<dbReference type="GO" id="GO:0016705">
    <property type="term" value="F:oxidoreductase activity, acting on paired donors, with incorporation or reduction of molecular oxygen"/>
    <property type="evidence" value="ECO:0007669"/>
    <property type="project" value="InterPro"/>
</dbReference>
<evidence type="ECO:0000313" key="11">
    <source>
        <dbReference type="Proteomes" id="UP000054007"/>
    </source>
</evidence>
<organism evidence="10 11">
    <name type="scientific">Cylindrobasidium torrendii FP15055 ss-10</name>
    <dbReference type="NCBI Taxonomy" id="1314674"/>
    <lineage>
        <taxon>Eukaryota</taxon>
        <taxon>Fungi</taxon>
        <taxon>Dikarya</taxon>
        <taxon>Basidiomycota</taxon>
        <taxon>Agaricomycotina</taxon>
        <taxon>Agaricomycetes</taxon>
        <taxon>Agaricomycetidae</taxon>
        <taxon>Agaricales</taxon>
        <taxon>Marasmiineae</taxon>
        <taxon>Physalacriaceae</taxon>
        <taxon>Cylindrobasidium</taxon>
    </lineage>
</organism>
<dbReference type="PANTHER" id="PTHR24305">
    <property type="entry name" value="CYTOCHROME P450"/>
    <property type="match status" value="1"/>
</dbReference>
<name>A0A0D7BGE1_9AGAR</name>
<protein>
    <submittedName>
        <fullName evidence="10">Cytochrome P450</fullName>
    </submittedName>
</protein>
<evidence type="ECO:0000256" key="1">
    <source>
        <dbReference type="ARBA" id="ARBA00001971"/>
    </source>
</evidence>
<evidence type="ECO:0000256" key="9">
    <source>
        <dbReference type="SAM" id="Phobius"/>
    </source>
</evidence>
<keyword evidence="11" id="KW-1185">Reference proteome</keyword>
<keyword evidence="6 8" id="KW-0408">Iron</keyword>
<dbReference type="PRINTS" id="PR00463">
    <property type="entry name" value="EP450I"/>
</dbReference>
<keyword evidence="9" id="KW-0472">Membrane</keyword>
<dbReference type="AlphaFoldDB" id="A0A0D7BGE1"/>
<dbReference type="Gene3D" id="1.10.630.10">
    <property type="entry name" value="Cytochrome P450"/>
    <property type="match status" value="1"/>
</dbReference>
<evidence type="ECO:0000256" key="6">
    <source>
        <dbReference type="ARBA" id="ARBA00023004"/>
    </source>
</evidence>
<dbReference type="GO" id="GO:0004497">
    <property type="term" value="F:monooxygenase activity"/>
    <property type="evidence" value="ECO:0007669"/>
    <property type="project" value="UniProtKB-KW"/>
</dbReference>
<dbReference type="PANTHER" id="PTHR24305:SF187">
    <property type="entry name" value="P450, PUTATIVE (EUROFUNG)-RELATED"/>
    <property type="match status" value="1"/>
</dbReference>
<evidence type="ECO:0000256" key="8">
    <source>
        <dbReference type="PIRSR" id="PIRSR602401-1"/>
    </source>
</evidence>
<feature type="transmembrane region" description="Helical" evidence="9">
    <location>
        <begin position="66"/>
        <end position="87"/>
    </location>
</feature>
<dbReference type="InterPro" id="IPR036396">
    <property type="entry name" value="Cyt_P450_sf"/>
</dbReference>
<keyword evidence="9" id="KW-1133">Transmembrane helix</keyword>
<evidence type="ECO:0000313" key="10">
    <source>
        <dbReference type="EMBL" id="KIY69557.1"/>
    </source>
</evidence>
<evidence type="ECO:0000256" key="2">
    <source>
        <dbReference type="ARBA" id="ARBA00005179"/>
    </source>
</evidence>
<dbReference type="Pfam" id="PF00067">
    <property type="entry name" value="p450"/>
    <property type="match status" value="1"/>
</dbReference>
<dbReference type="GO" id="GO:0005506">
    <property type="term" value="F:iron ion binding"/>
    <property type="evidence" value="ECO:0007669"/>
    <property type="project" value="InterPro"/>
</dbReference>
<reference evidence="10 11" key="1">
    <citation type="journal article" date="2015" name="Fungal Genet. Biol.">
        <title>Evolution of novel wood decay mechanisms in Agaricales revealed by the genome sequences of Fistulina hepatica and Cylindrobasidium torrendii.</title>
        <authorList>
            <person name="Floudas D."/>
            <person name="Held B.W."/>
            <person name="Riley R."/>
            <person name="Nagy L.G."/>
            <person name="Koehler G."/>
            <person name="Ransdell A.S."/>
            <person name="Younus H."/>
            <person name="Chow J."/>
            <person name="Chiniquy J."/>
            <person name="Lipzen A."/>
            <person name="Tritt A."/>
            <person name="Sun H."/>
            <person name="Haridas S."/>
            <person name="LaButti K."/>
            <person name="Ohm R.A."/>
            <person name="Kues U."/>
            <person name="Blanchette R.A."/>
            <person name="Grigoriev I.V."/>
            <person name="Minto R.E."/>
            <person name="Hibbett D.S."/>
        </authorList>
    </citation>
    <scope>NUCLEOTIDE SEQUENCE [LARGE SCALE GENOMIC DNA]</scope>
    <source>
        <strain evidence="10 11">FP15055 ss-10</strain>
    </source>
</reference>
<keyword evidence="9" id="KW-0812">Transmembrane</keyword>
<keyword evidence="8" id="KW-0349">Heme</keyword>
<dbReference type="Proteomes" id="UP000054007">
    <property type="component" value="Unassembled WGS sequence"/>
</dbReference>
<dbReference type="EMBL" id="KN880482">
    <property type="protein sequence ID" value="KIY69557.1"/>
    <property type="molecule type" value="Genomic_DNA"/>
</dbReference>
<evidence type="ECO:0000256" key="5">
    <source>
        <dbReference type="ARBA" id="ARBA00023002"/>
    </source>
</evidence>
<comment type="pathway">
    <text evidence="2">Secondary metabolite biosynthesis.</text>
</comment>
<evidence type="ECO:0000256" key="7">
    <source>
        <dbReference type="ARBA" id="ARBA00023033"/>
    </source>
</evidence>
<dbReference type="InterPro" id="IPR002401">
    <property type="entry name" value="Cyt_P450_E_grp-I"/>
</dbReference>
<dbReference type="InterPro" id="IPR001128">
    <property type="entry name" value="Cyt_P450"/>
</dbReference>